<dbReference type="AlphaFoldDB" id="A0A0F9TWB3"/>
<evidence type="ECO:0000313" key="1">
    <source>
        <dbReference type="EMBL" id="KKN79247.1"/>
    </source>
</evidence>
<name>A0A0F9TWB3_9ZZZZ</name>
<gene>
    <name evidence="1" type="ORF">LCGC14_0342650</name>
</gene>
<sequence>MTTEEKSLKILDVNTLTISMPDGNHVHLGSMECEDARGFIYLIDDLYNYFCEDK</sequence>
<comment type="caution">
    <text evidence="1">The sequence shown here is derived from an EMBL/GenBank/DDBJ whole genome shotgun (WGS) entry which is preliminary data.</text>
</comment>
<organism evidence="1">
    <name type="scientific">marine sediment metagenome</name>
    <dbReference type="NCBI Taxonomy" id="412755"/>
    <lineage>
        <taxon>unclassified sequences</taxon>
        <taxon>metagenomes</taxon>
        <taxon>ecological metagenomes</taxon>
    </lineage>
</organism>
<proteinExistence type="predicted"/>
<reference evidence="1" key="1">
    <citation type="journal article" date="2015" name="Nature">
        <title>Complex archaea that bridge the gap between prokaryotes and eukaryotes.</title>
        <authorList>
            <person name="Spang A."/>
            <person name="Saw J.H."/>
            <person name="Jorgensen S.L."/>
            <person name="Zaremba-Niedzwiedzka K."/>
            <person name="Martijn J."/>
            <person name="Lind A.E."/>
            <person name="van Eijk R."/>
            <person name="Schleper C."/>
            <person name="Guy L."/>
            <person name="Ettema T.J."/>
        </authorList>
    </citation>
    <scope>NUCLEOTIDE SEQUENCE</scope>
</reference>
<protein>
    <submittedName>
        <fullName evidence="1">Uncharacterized protein</fullName>
    </submittedName>
</protein>
<accession>A0A0F9TWB3</accession>
<dbReference type="EMBL" id="LAZR01000251">
    <property type="protein sequence ID" value="KKN79247.1"/>
    <property type="molecule type" value="Genomic_DNA"/>
</dbReference>